<feature type="transmembrane region" description="Helical" evidence="2">
    <location>
        <begin position="220"/>
        <end position="240"/>
    </location>
</feature>
<dbReference type="EMBL" id="VENP01000006">
    <property type="protein sequence ID" value="TNU76508.1"/>
    <property type="molecule type" value="Genomic_DNA"/>
</dbReference>
<feature type="transmembrane region" description="Helical" evidence="2">
    <location>
        <begin position="315"/>
        <end position="338"/>
    </location>
</feature>
<organism evidence="4 5">
    <name type="scientific">Miniimonas arenae</name>
    <dbReference type="NCBI Taxonomy" id="676201"/>
    <lineage>
        <taxon>Bacteria</taxon>
        <taxon>Bacillati</taxon>
        <taxon>Actinomycetota</taxon>
        <taxon>Actinomycetes</taxon>
        <taxon>Micrococcales</taxon>
        <taxon>Beutenbergiaceae</taxon>
        <taxon>Miniimonas</taxon>
    </lineage>
</organism>
<feature type="domain" description="Acyltransferase 3" evidence="3">
    <location>
        <begin position="64"/>
        <end position="388"/>
    </location>
</feature>
<feature type="transmembrane region" description="Helical" evidence="2">
    <location>
        <begin position="131"/>
        <end position="149"/>
    </location>
</feature>
<feature type="transmembrane region" description="Helical" evidence="2">
    <location>
        <begin position="67"/>
        <end position="84"/>
    </location>
</feature>
<evidence type="ECO:0000313" key="4">
    <source>
        <dbReference type="EMBL" id="TNU76508.1"/>
    </source>
</evidence>
<dbReference type="InterPro" id="IPR002656">
    <property type="entry name" value="Acyl_transf_3_dom"/>
</dbReference>
<dbReference type="AlphaFoldDB" id="A0A5C5BDH8"/>
<protein>
    <submittedName>
        <fullName evidence="4">Acyltransferase</fullName>
    </submittedName>
</protein>
<accession>A0A5C5BDH8</accession>
<dbReference type="PANTHER" id="PTHR23028">
    <property type="entry name" value="ACETYLTRANSFERASE"/>
    <property type="match status" value="1"/>
</dbReference>
<feature type="transmembrane region" description="Helical" evidence="2">
    <location>
        <begin position="435"/>
        <end position="454"/>
    </location>
</feature>
<name>A0A5C5BDH8_9MICO</name>
<dbReference type="RefSeq" id="WP_139986005.1">
    <property type="nucleotide sequence ID" value="NZ_VENP01000006.1"/>
</dbReference>
<feature type="transmembrane region" description="Helical" evidence="2">
    <location>
        <begin position="90"/>
        <end position="110"/>
    </location>
</feature>
<proteinExistence type="predicted"/>
<dbReference type="OrthoDB" id="3404679at2"/>
<keyword evidence="2" id="KW-0472">Membrane</keyword>
<dbReference type="Pfam" id="PF01757">
    <property type="entry name" value="Acyl_transf_3"/>
    <property type="match status" value="1"/>
</dbReference>
<feature type="transmembrane region" description="Helical" evidence="2">
    <location>
        <begin position="192"/>
        <end position="213"/>
    </location>
</feature>
<reference evidence="4 5" key="1">
    <citation type="submission" date="2019-06" db="EMBL/GenBank/DDBJ databases">
        <title>Draft genome sequence of Miniimonas arenae KCTC 19750T isolated from sea sand.</title>
        <authorList>
            <person name="Park S.-J."/>
        </authorList>
    </citation>
    <scope>NUCLEOTIDE SEQUENCE [LARGE SCALE GENOMIC DNA]</scope>
    <source>
        <strain evidence="4 5">KCTC 19750</strain>
    </source>
</reference>
<evidence type="ECO:0000256" key="1">
    <source>
        <dbReference type="SAM" id="MobiDB-lite"/>
    </source>
</evidence>
<dbReference type="InterPro" id="IPR050879">
    <property type="entry name" value="Acyltransferase_3"/>
</dbReference>
<feature type="transmembrane region" description="Helical" evidence="2">
    <location>
        <begin position="289"/>
        <end position="309"/>
    </location>
</feature>
<keyword evidence="5" id="KW-1185">Reference proteome</keyword>
<feature type="region of interest" description="Disordered" evidence="1">
    <location>
        <begin position="21"/>
        <end position="57"/>
    </location>
</feature>
<dbReference type="GO" id="GO:0016747">
    <property type="term" value="F:acyltransferase activity, transferring groups other than amino-acyl groups"/>
    <property type="evidence" value="ECO:0007669"/>
    <property type="project" value="InterPro"/>
</dbReference>
<dbReference type="GO" id="GO:0009103">
    <property type="term" value="P:lipopolysaccharide biosynthetic process"/>
    <property type="evidence" value="ECO:0007669"/>
    <property type="project" value="TreeGrafter"/>
</dbReference>
<gene>
    <name evidence="4" type="ORF">FH969_02945</name>
</gene>
<feature type="transmembrane region" description="Helical" evidence="2">
    <location>
        <begin position="260"/>
        <end position="277"/>
    </location>
</feature>
<keyword evidence="2" id="KW-0812">Transmembrane</keyword>
<evidence type="ECO:0000256" key="2">
    <source>
        <dbReference type="SAM" id="Phobius"/>
    </source>
</evidence>
<dbReference type="PANTHER" id="PTHR23028:SF53">
    <property type="entry name" value="ACYL_TRANSF_3 DOMAIN-CONTAINING PROTEIN"/>
    <property type="match status" value="1"/>
</dbReference>
<feature type="region of interest" description="Disordered" evidence="1">
    <location>
        <begin position="507"/>
        <end position="535"/>
    </location>
</feature>
<feature type="compositionally biased region" description="Low complexity" evidence="1">
    <location>
        <begin position="508"/>
        <end position="520"/>
    </location>
</feature>
<dbReference type="Proteomes" id="UP000313849">
    <property type="component" value="Unassembled WGS sequence"/>
</dbReference>
<evidence type="ECO:0000313" key="5">
    <source>
        <dbReference type="Proteomes" id="UP000313849"/>
    </source>
</evidence>
<evidence type="ECO:0000259" key="3">
    <source>
        <dbReference type="Pfam" id="PF01757"/>
    </source>
</evidence>
<sequence length="700" mass="74009">MTSQAPARSIGPAALHDGAGVRTRATTAVADRRPAETPPAGDHLARPHTPAPGAPQNRRLHLTGLDGLRALAVVSVLAYHAGAAGLPGGFLGVDLFLAISGFLITTLILTEVERTGRLRVGAFYGRRARRLLPALYLVLGAVVVIELLLRDQLDHLRRAVPAALLYVSNWFQVASSESYFDAHERPSLLRHLWTLAVEAQFYLLAPLLAWAAIRWGRHRLGKALLVLAALSATAMVVLAVGGGMPVSNDPTRVYVGTDTHAFPLLLGAALACVWRPWRLRGAAARSSAYLCDVAAVVGLAAFAALVIGVSERSTLLYRGGYAVAAVVCVVLVGAVVHPQSAIGRALDRHPLRWIGTRSYGIYLWHWPVLMVTRAGVDLPWAVPVVAVLQVSLTCGLAELSWRFVETPVRRGALLHWWRSVRTAGPLAVPARRTTAVLAVAALAVVGLGSGLAHVPERPSLLETSNRLVGGGGVVTAPDGGAGAGAGAEAARTPVMPGVTVALGPDGTPAALAPQPAAVPQTHRPAPEPAPEPAPVDEVGAITVVGDSVMGMVAPDLAALGPVTVDWKVSRQFREMADIVLAMRDAGTLGRTVVVHGGSNGPIAEADLRRVLDALSDHRVFLVNDRTRVEYQDQNNALLASVVPQYPNARVIDWYAYSDPHGEWFFDDATHPREGTGSVEMANLVWTSIQSGAIDPSAEQS</sequence>
<keyword evidence="2" id="KW-1133">Transmembrane helix</keyword>
<dbReference type="GO" id="GO:0016020">
    <property type="term" value="C:membrane"/>
    <property type="evidence" value="ECO:0007669"/>
    <property type="project" value="TreeGrafter"/>
</dbReference>
<keyword evidence="4" id="KW-0012">Acyltransferase</keyword>
<keyword evidence="4" id="KW-0808">Transferase</keyword>
<comment type="caution">
    <text evidence="4">The sequence shown here is derived from an EMBL/GenBank/DDBJ whole genome shotgun (WGS) entry which is preliminary data.</text>
</comment>